<evidence type="ECO:0000256" key="1">
    <source>
        <dbReference type="ARBA" id="ARBA00001933"/>
    </source>
</evidence>
<dbReference type="Gene3D" id="3.90.1150.10">
    <property type="entry name" value="Aspartate Aminotransferase, domain 1"/>
    <property type="match status" value="1"/>
</dbReference>
<comment type="pathway">
    <text evidence="2 9">Amino-acid biosynthesis; L-proline biosynthesis; L-glutamate 5-semialdehyde from L-ornithine: step 1/1.</text>
</comment>
<evidence type="ECO:0000256" key="7">
    <source>
        <dbReference type="ARBA" id="ARBA00022898"/>
    </source>
</evidence>
<evidence type="ECO:0000256" key="4">
    <source>
        <dbReference type="ARBA" id="ARBA00012924"/>
    </source>
</evidence>
<keyword evidence="5 9" id="KW-0032">Aminotransferase</keyword>
<dbReference type="GO" id="GO:0042802">
    <property type="term" value="F:identical protein binding"/>
    <property type="evidence" value="ECO:0007669"/>
    <property type="project" value="TreeGrafter"/>
</dbReference>
<dbReference type="PANTHER" id="PTHR11986">
    <property type="entry name" value="AMINOTRANSFERASE CLASS III"/>
    <property type="match status" value="1"/>
</dbReference>
<dbReference type="GO" id="GO:0019544">
    <property type="term" value="P:L-arginine catabolic process to L-glutamate"/>
    <property type="evidence" value="ECO:0007669"/>
    <property type="project" value="TreeGrafter"/>
</dbReference>
<gene>
    <name evidence="10" type="ORF">V9T40_014669</name>
</gene>
<dbReference type="GO" id="GO:0030170">
    <property type="term" value="F:pyridoxal phosphate binding"/>
    <property type="evidence" value="ECO:0007669"/>
    <property type="project" value="InterPro"/>
</dbReference>
<evidence type="ECO:0000256" key="9">
    <source>
        <dbReference type="RuleBase" id="RU365036"/>
    </source>
</evidence>
<name>A0AAN9TFK5_9HEMI</name>
<keyword evidence="11" id="KW-1185">Reference proteome</keyword>
<evidence type="ECO:0000256" key="5">
    <source>
        <dbReference type="ARBA" id="ARBA00022576"/>
    </source>
</evidence>
<dbReference type="CDD" id="cd00610">
    <property type="entry name" value="OAT_like"/>
    <property type="match status" value="1"/>
</dbReference>
<evidence type="ECO:0000256" key="8">
    <source>
        <dbReference type="RuleBase" id="RU003560"/>
    </source>
</evidence>
<dbReference type="Pfam" id="PF00202">
    <property type="entry name" value="Aminotran_3"/>
    <property type="match status" value="1"/>
</dbReference>
<dbReference type="Proteomes" id="UP001367676">
    <property type="component" value="Unassembled WGS sequence"/>
</dbReference>
<comment type="caution">
    <text evidence="10">The sequence shown here is derived from an EMBL/GenBank/DDBJ whole genome shotgun (WGS) entry which is preliminary data.</text>
</comment>
<evidence type="ECO:0000313" key="11">
    <source>
        <dbReference type="Proteomes" id="UP001367676"/>
    </source>
</evidence>
<dbReference type="InterPro" id="IPR005814">
    <property type="entry name" value="Aminotrans_3"/>
</dbReference>
<dbReference type="InterPro" id="IPR015422">
    <property type="entry name" value="PyrdxlP-dep_Trfase_small"/>
</dbReference>
<keyword evidence="7 8" id="KW-0663">Pyridoxal phosphate</keyword>
<comment type="catalytic activity">
    <reaction evidence="9">
        <text>a 2-oxocarboxylate + L-ornithine = L-glutamate 5-semialdehyde + an L-alpha-amino acid</text>
        <dbReference type="Rhea" id="RHEA:13877"/>
        <dbReference type="ChEBI" id="CHEBI:35179"/>
        <dbReference type="ChEBI" id="CHEBI:46911"/>
        <dbReference type="ChEBI" id="CHEBI:58066"/>
        <dbReference type="ChEBI" id="CHEBI:59869"/>
        <dbReference type="EC" id="2.6.1.13"/>
    </reaction>
</comment>
<protein>
    <recommendedName>
        <fullName evidence="4 9">Ornithine aminotransferase</fullName>
        <ecNumber evidence="4 9">2.6.1.13</ecNumber>
    </recommendedName>
</protein>
<sequence>MWDVEGKKYLDFFAGFATLNQGHCHPRIVNAMREQVGILHHTARAIGHNLLYQVSEKLTSLFDYEKVLLTNTGVEGGETAVKLARKWGYQKKKIATGQAGVVFAEGNFWGRTLAAISSSCDPTSYREFEPLMPGFHKVPYNNLEKLEEKLRDPNICAFMVEPLQGEAGAVVPDVGYLKGVRELCTKYNVLWIDDEVQAGLGRTGKLLCCDHEQVKPDILILGKALSGGVYPIAAVLADSKIMDCFTPGTHGSTYGGNPLACKIAMTALDVILEENLVENSAKMGEIFRSELTKRLDKKRVKLVRGLGLLNAIVLDPNFRTAKEVSLALKQNGLITKQIKDNILRVSPALSITEEQLRSGIDILVNTINSMPAK</sequence>
<dbReference type="PIRSF" id="PIRSF000521">
    <property type="entry name" value="Transaminase_4ab_Lys_Orn"/>
    <property type="match status" value="1"/>
</dbReference>
<proteinExistence type="inferred from homology"/>
<dbReference type="EMBL" id="JBBCAQ010000041">
    <property type="protein sequence ID" value="KAK7571065.1"/>
    <property type="molecule type" value="Genomic_DNA"/>
</dbReference>
<keyword evidence="6 9" id="KW-0808">Transferase</keyword>
<dbReference type="InterPro" id="IPR049704">
    <property type="entry name" value="Aminotrans_3_PPA_site"/>
</dbReference>
<dbReference type="EC" id="2.6.1.13" evidence="4 9"/>
<evidence type="ECO:0000313" key="10">
    <source>
        <dbReference type="EMBL" id="KAK7571065.1"/>
    </source>
</evidence>
<dbReference type="NCBIfam" id="TIGR01885">
    <property type="entry name" value="Orn_aminotrans"/>
    <property type="match status" value="1"/>
</dbReference>
<comment type="similarity">
    <text evidence="3 8">Belongs to the class-III pyridoxal-phosphate-dependent aminotransferase family.</text>
</comment>
<dbReference type="InterPro" id="IPR015424">
    <property type="entry name" value="PyrdxlP-dep_Trfase"/>
</dbReference>
<comment type="cofactor">
    <cofactor evidence="1 9">
        <name>pyridoxal 5'-phosphate</name>
        <dbReference type="ChEBI" id="CHEBI:597326"/>
    </cofactor>
</comment>
<dbReference type="Gene3D" id="3.40.640.10">
    <property type="entry name" value="Type I PLP-dependent aspartate aminotransferase-like (Major domain)"/>
    <property type="match status" value="1"/>
</dbReference>
<reference evidence="10 11" key="1">
    <citation type="submission" date="2024-03" db="EMBL/GenBank/DDBJ databases">
        <title>Adaptation during the transition from Ophiocordyceps entomopathogen to insect associate is accompanied by gene loss and intensified selection.</title>
        <authorList>
            <person name="Ward C.M."/>
            <person name="Onetto C.A."/>
            <person name="Borneman A.R."/>
        </authorList>
    </citation>
    <scope>NUCLEOTIDE SEQUENCE [LARGE SCALE GENOMIC DNA]</scope>
    <source>
        <strain evidence="10">AWRI1</strain>
        <tissue evidence="10">Single Adult Female</tissue>
    </source>
</reference>
<dbReference type="GO" id="GO:0004587">
    <property type="term" value="F:ornithine aminotransferase activity"/>
    <property type="evidence" value="ECO:0007669"/>
    <property type="project" value="UniProtKB-EC"/>
</dbReference>
<evidence type="ECO:0000256" key="6">
    <source>
        <dbReference type="ARBA" id="ARBA00022679"/>
    </source>
</evidence>
<dbReference type="PROSITE" id="PS00600">
    <property type="entry name" value="AA_TRANSFER_CLASS_3"/>
    <property type="match status" value="1"/>
</dbReference>
<evidence type="ECO:0000256" key="3">
    <source>
        <dbReference type="ARBA" id="ARBA00008954"/>
    </source>
</evidence>
<accession>A0AAN9TFK5</accession>
<dbReference type="AlphaFoldDB" id="A0AAN9TFK5"/>
<dbReference type="FunFam" id="3.40.640.10:FF:000011">
    <property type="entry name" value="Ornithine aminotransferase"/>
    <property type="match status" value="1"/>
</dbReference>
<dbReference type="InterPro" id="IPR050103">
    <property type="entry name" value="Class-III_PLP-dep_AT"/>
</dbReference>
<dbReference type="InterPro" id="IPR015421">
    <property type="entry name" value="PyrdxlP-dep_Trfase_major"/>
</dbReference>
<dbReference type="InterPro" id="IPR010164">
    <property type="entry name" value="Orn_aminotrans"/>
</dbReference>
<dbReference type="GO" id="GO:0005737">
    <property type="term" value="C:cytoplasm"/>
    <property type="evidence" value="ECO:0007669"/>
    <property type="project" value="TreeGrafter"/>
</dbReference>
<dbReference type="GO" id="GO:0010121">
    <property type="term" value="P:L-arginine catabolic process to proline via ornithine"/>
    <property type="evidence" value="ECO:0007669"/>
    <property type="project" value="TreeGrafter"/>
</dbReference>
<organism evidence="10 11">
    <name type="scientific">Parthenolecanium corni</name>
    <dbReference type="NCBI Taxonomy" id="536013"/>
    <lineage>
        <taxon>Eukaryota</taxon>
        <taxon>Metazoa</taxon>
        <taxon>Ecdysozoa</taxon>
        <taxon>Arthropoda</taxon>
        <taxon>Hexapoda</taxon>
        <taxon>Insecta</taxon>
        <taxon>Pterygota</taxon>
        <taxon>Neoptera</taxon>
        <taxon>Paraneoptera</taxon>
        <taxon>Hemiptera</taxon>
        <taxon>Sternorrhyncha</taxon>
        <taxon>Coccoidea</taxon>
        <taxon>Coccidae</taxon>
        <taxon>Parthenolecanium</taxon>
    </lineage>
</organism>
<evidence type="ECO:0000256" key="2">
    <source>
        <dbReference type="ARBA" id="ARBA00004998"/>
    </source>
</evidence>
<dbReference type="PANTHER" id="PTHR11986:SF18">
    <property type="entry name" value="ORNITHINE AMINOTRANSFERASE, MITOCHONDRIAL"/>
    <property type="match status" value="1"/>
</dbReference>
<dbReference type="SUPFAM" id="SSF53383">
    <property type="entry name" value="PLP-dependent transferases"/>
    <property type="match status" value="1"/>
</dbReference>